<sequence length="348" mass="36833">MPSESFPRAPHPDAAATDQLLRDLRHRQPRCGSLGLLSPAIAWWAGCSGLPLRAPSHVALVVVAGRHGWEDGRVCTLTEADTDRSCAEITEHCSPADLLGVGAEVTLCDLRDVPVAPSNKEDALTEEDMRSCMERGRREASRAIDSGADLLVPGSLGAAELSTAATLVGALCQREPVSLYRTGNDPELWKRQVAATRDALFRVSGRGFRAGHRDPHHSAGEHAQAVLRRLGSPATAALTGFLIEAAQRRTPVLLDGVHPLCAALIAERCAPGSAAWMYLSCHTTEPLAEPIIEALELQPMTITEAELPAGIGSLMALPQLNAGIALCRGSVEEPEGPSAEDLPGVESS</sequence>
<evidence type="ECO:0000313" key="2">
    <source>
        <dbReference type="Proteomes" id="UP001139336"/>
    </source>
</evidence>
<keyword evidence="1" id="KW-0808">Transferase</keyword>
<dbReference type="PANTHER" id="PTHR43463">
    <property type="entry name" value="NICOTINATE-NUCLEOTIDE--DIMETHYLBENZIMIDAZOLE PHOSPHORIBOSYLTRANSFERASE"/>
    <property type="match status" value="1"/>
</dbReference>
<dbReference type="Gene3D" id="3.40.50.10210">
    <property type="match status" value="1"/>
</dbReference>
<keyword evidence="2" id="KW-1185">Reference proteome</keyword>
<name>A0A9X1QNK9_9CORY</name>
<gene>
    <name evidence="1" type="ORF">L1O03_03540</name>
</gene>
<comment type="caution">
    <text evidence="1">The sequence shown here is derived from an EMBL/GenBank/DDBJ whole genome shotgun (WGS) entry which is preliminary data.</text>
</comment>
<dbReference type="EMBL" id="JAKGSI010000002">
    <property type="protein sequence ID" value="MCF4006251.1"/>
    <property type="molecule type" value="Genomic_DNA"/>
</dbReference>
<dbReference type="GO" id="GO:0008939">
    <property type="term" value="F:nicotinate-nucleotide-dimethylbenzimidazole phosphoribosyltransferase activity"/>
    <property type="evidence" value="ECO:0007669"/>
    <property type="project" value="InterPro"/>
</dbReference>
<keyword evidence="1" id="KW-0328">Glycosyltransferase</keyword>
<dbReference type="InterPro" id="IPR036087">
    <property type="entry name" value="Nict_dMeBzImd_PRibTrfase_sf"/>
</dbReference>
<dbReference type="AlphaFoldDB" id="A0A9X1QNK9"/>
<evidence type="ECO:0000313" key="1">
    <source>
        <dbReference type="EMBL" id="MCF4006251.1"/>
    </source>
</evidence>
<dbReference type="SUPFAM" id="SSF52733">
    <property type="entry name" value="Nicotinate mononucleotide:5,6-dimethylbenzimidazole phosphoribosyltransferase (CobT)"/>
    <property type="match status" value="1"/>
</dbReference>
<dbReference type="PANTHER" id="PTHR43463:SF1">
    <property type="entry name" value="NICOTINATE-NUCLEOTIDE--DIMETHYLBENZIMIDAZOLE PHOSPHORIBOSYLTRANSFERASE"/>
    <property type="match status" value="1"/>
</dbReference>
<accession>A0A9X1QNK9</accession>
<dbReference type="RefSeq" id="WP_236118066.1">
    <property type="nucleotide sequence ID" value="NZ_JAKGSI010000002.1"/>
</dbReference>
<dbReference type="Pfam" id="PF02277">
    <property type="entry name" value="DBI_PRT"/>
    <property type="match status" value="1"/>
</dbReference>
<organism evidence="1 2">
    <name type="scientific">Corynebacterium uropygiale</name>
    <dbReference type="NCBI Taxonomy" id="1775911"/>
    <lineage>
        <taxon>Bacteria</taxon>
        <taxon>Bacillati</taxon>
        <taxon>Actinomycetota</taxon>
        <taxon>Actinomycetes</taxon>
        <taxon>Mycobacteriales</taxon>
        <taxon>Corynebacteriaceae</taxon>
        <taxon>Corynebacterium</taxon>
    </lineage>
</organism>
<reference evidence="1" key="1">
    <citation type="submission" date="2022-01" db="EMBL/GenBank/DDBJ databases">
        <title>Corynebacterium sp. nov isolated from isolated from the feces of the greater white-fronted geese (Anser albifrons) at Poyang Lake, PR China.</title>
        <authorList>
            <person name="Liu Q."/>
        </authorList>
    </citation>
    <scope>NUCLEOTIDE SEQUENCE</scope>
    <source>
        <strain evidence="1">JCM 32435</strain>
    </source>
</reference>
<dbReference type="InterPro" id="IPR003200">
    <property type="entry name" value="Nict_dMeBzImd_PRibTrfase"/>
</dbReference>
<proteinExistence type="predicted"/>
<protein>
    <submittedName>
        <fullName evidence="1">Nicotinate-nucleotide--dimethylbenzimidazole phosphoribosyltransferase</fullName>
    </submittedName>
</protein>
<dbReference type="Proteomes" id="UP001139336">
    <property type="component" value="Unassembled WGS sequence"/>
</dbReference>